<protein>
    <recommendedName>
        <fullName evidence="2">PiggyBac transposable element-derived protein domain-containing protein</fullName>
    </recommendedName>
</protein>
<dbReference type="AlphaFoldDB" id="H3GZJ6"/>
<evidence type="ECO:0000313" key="3">
    <source>
        <dbReference type="EnsemblProtists" id="Phyra83232"/>
    </source>
</evidence>
<reference evidence="3" key="2">
    <citation type="submission" date="2015-06" db="UniProtKB">
        <authorList>
            <consortium name="EnsemblProtists"/>
        </authorList>
    </citation>
    <scope>IDENTIFICATION</scope>
    <source>
        <strain evidence="3">Pr102</strain>
    </source>
</reference>
<dbReference type="Proteomes" id="UP000005238">
    <property type="component" value="Unassembled WGS sequence"/>
</dbReference>
<dbReference type="HOGENOM" id="CLU_013012_2_0_1"/>
<evidence type="ECO:0000256" key="1">
    <source>
        <dbReference type="SAM" id="MobiDB-lite"/>
    </source>
</evidence>
<dbReference type="STRING" id="164328.H3GZJ6"/>
<feature type="region of interest" description="Disordered" evidence="1">
    <location>
        <begin position="138"/>
        <end position="160"/>
    </location>
</feature>
<feature type="region of interest" description="Disordered" evidence="1">
    <location>
        <begin position="61"/>
        <end position="116"/>
    </location>
</feature>
<dbReference type="EMBL" id="DS566082">
    <property type="status" value="NOT_ANNOTATED_CDS"/>
    <property type="molecule type" value="Genomic_DNA"/>
</dbReference>
<sequence length="591" mass="66653">MSFQARWRELKKAVWTSKRPTGLSVDFTYLKPGKTINDVEGEDVFVGEEALMKYLDKIDLGKTPRNLDPDFEEAHDSSDSSNDSEDENQSETNARQPGVEEESKEDSQINKQSTVDVNHVAANDDPSEFAVLESDAENVDGDDKGQPGDATDDGAVQLPVPPEMRFDDRLLSSLGGVENSASGVVPGNFLKEMGVNGWSELATHTPYDYLQEPRGDSGPTPRALAAASTPSGAMFYFLQPRLWEDITAESTDYFSATIDERVEGQHPKQVARERKHREYKAKSREAIREEVLKAPPIEARELPNDDPAATKDRAWKLRPVIDALQERFAAGFTLPAIMSFDEAMLPSRSTFNRMRVYIKDKPHKWGTKLFMLWCSTTAYCIRRTWEGVDVHDQLRLQRYSLQLCIKYKKYYKGLFLGLVDLAIINSYTVFNAACAASGHPKMSHVKFLKELHLELCQLRDEDWEIVSTNASFQATPSKESNAHRARRANHKPLLNDEWRPGNNNQGRKRRTRAWKVCSLVKDTSSARGGDSSTYCSTCTLQTSSKKPMARRVFLCEKKRHAMKGELRSCFDIWHKCWSNGALAPAPQQGGK</sequence>
<evidence type="ECO:0000259" key="2">
    <source>
        <dbReference type="Pfam" id="PF13843"/>
    </source>
</evidence>
<dbReference type="Pfam" id="PF13843">
    <property type="entry name" value="DDE_Tnp_1_7"/>
    <property type="match status" value="1"/>
</dbReference>
<dbReference type="PANTHER" id="PTHR37069">
    <property type="entry name" value="DDE_TNP_1_7 DOMAIN-CONTAINING PROTEIN"/>
    <property type="match status" value="1"/>
</dbReference>
<dbReference type="OMA" id="SCFDIWH"/>
<dbReference type="VEuPathDB" id="FungiDB:KRP22_10251"/>
<proteinExistence type="predicted"/>
<dbReference type="EnsemblProtists" id="Phyra83232">
    <property type="protein sequence ID" value="Phyra83232"/>
    <property type="gene ID" value="Phyra83232"/>
</dbReference>
<feature type="compositionally biased region" description="Basic and acidic residues" evidence="1">
    <location>
        <begin position="61"/>
        <end position="78"/>
    </location>
</feature>
<feature type="region of interest" description="Disordered" evidence="1">
    <location>
        <begin position="474"/>
        <end position="507"/>
    </location>
</feature>
<dbReference type="InterPro" id="IPR029526">
    <property type="entry name" value="PGBD"/>
</dbReference>
<dbReference type="eggNOG" id="ENOG502RG9G">
    <property type="taxonomic scope" value="Eukaryota"/>
</dbReference>
<name>H3GZJ6_PHYRM</name>
<dbReference type="PANTHER" id="PTHR37069:SF2">
    <property type="entry name" value="PIGGYBAC TRANSPOSABLE ELEMENT-DERIVED PROTEIN DOMAIN-CONTAINING PROTEIN"/>
    <property type="match status" value="1"/>
</dbReference>
<keyword evidence="4" id="KW-1185">Reference proteome</keyword>
<dbReference type="InParanoid" id="H3GZJ6"/>
<reference evidence="4" key="1">
    <citation type="journal article" date="2006" name="Science">
        <title>Phytophthora genome sequences uncover evolutionary origins and mechanisms of pathogenesis.</title>
        <authorList>
            <person name="Tyler B.M."/>
            <person name="Tripathy S."/>
            <person name="Zhang X."/>
            <person name="Dehal P."/>
            <person name="Jiang R.H."/>
            <person name="Aerts A."/>
            <person name="Arredondo F.D."/>
            <person name="Baxter L."/>
            <person name="Bensasson D."/>
            <person name="Beynon J.L."/>
            <person name="Chapman J."/>
            <person name="Damasceno C.M."/>
            <person name="Dorrance A.E."/>
            <person name="Dou D."/>
            <person name="Dickerman A.W."/>
            <person name="Dubchak I.L."/>
            <person name="Garbelotto M."/>
            <person name="Gijzen M."/>
            <person name="Gordon S.G."/>
            <person name="Govers F."/>
            <person name="Grunwald N.J."/>
            <person name="Huang W."/>
            <person name="Ivors K.L."/>
            <person name="Jones R.W."/>
            <person name="Kamoun S."/>
            <person name="Krampis K."/>
            <person name="Lamour K.H."/>
            <person name="Lee M.K."/>
            <person name="McDonald W.H."/>
            <person name="Medina M."/>
            <person name="Meijer H.J."/>
            <person name="Nordberg E.K."/>
            <person name="Maclean D.J."/>
            <person name="Ospina-Giraldo M.D."/>
            <person name="Morris P.F."/>
            <person name="Phuntumart V."/>
            <person name="Putnam N.H."/>
            <person name="Rash S."/>
            <person name="Rose J.K."/>
            <person name="Sakihama Y."/>
            <person name="Salamov A.A."/>
            <person name="Savidor A."/>
            <person name="Scheuring C.F."/>
            <person name="Smith B.M."/>
            <person name="Sobral B.W."/>
            <person name="Terry A."/>
            <person name="Torto-Alalibo T.A."/>
            <person name="Win J."/>
            <person name="Xu Z."/>
            <person name="Zhang H."/>
            <person name="Grigoriev I.V."/>
            <person name="Rokhsar D.S."/>
            <person name="Boore J.L."/>
        </authorList>
    </citation>
    <scope>NUCLEOTIDE SEQUENCE [LARGE SCALE GENOMIC DNA]</scope>
    <source>
        <strain evidence="4">Pr102</strain>
    </source>
</reference>
<accession>H3GZJ6</accession>
<evidence type="ECO:0000313" key="4">
    <source>
        <dbReference type="Proteomes" id="UP000005238"/>
    </source>
</evidence>
<feature type="domain" description="PiggyBac transposable element-derived protein" evidence="2">
    <location>
        <begin position="305"/>
        <end position="382"/>
    </location>
</feature>
<dbReference type="VEuPathDB" id="FungiDB:KRP23_6872"/>
<organism evidence="3 4">
    <name type="scientific">Phytophthora ramorum</name>
    <name type="common">Sudden oak death agent</name>
    <dbReference type="NCBI Taxonomy" id="164328"/>
    <lineage>
        <taxon>Eukaryota</taxon>
        <taxon>Sar</taxon>
        <taxon>Stramenopiles</taxon>
        <taxon>Oomycota</taxon>
        <taxon>Peronosporomycetes</taxon>
        <taxon>Peronosporales</taxon>
        <taxon>Peronosporaceae</taxon>
        <taxon>Phytophthora</taxon>
    </lineage>
</organism>